<name>A0ACC2EG81_DIPCM</name>
<reference evidence="2" key="1">
    <citation type="journal article" date="2024" name="Proc. Natl. Acad. Sci. U.S.A.">
        <title>Extraordinary preservation of gene collinearity over three hundred million years revealed in homosporous lycophytes.</title>
        <authorList>
            <person name="Li C."/>
            <person name="Wickell D."/>
            <person name="Kuo L.Y."/>
            <person name="Chen X."/>
            <person name="Nie B."/>
            <person name="Liao X."/>
            <person name="Peng D."/>
            <person name="Ji J."/>
            <person name="Jenkins J."/>
            <person name="Williams M."/>
            <person name="Shu S."/>
            <person name="Plott C."/>
            <person name="Barry K."/>
            <person name="Rajasekar S."/>
            <person name="Grimwood J."/>
            <person name="Han X."/>
            <person name="Sun S."/>
            <person name="Hou Z."/>
            <person name="He W."/>
            <person name="Dai G."/>
            <person name="Sun C."/>
            <person name="Schmutz J."/>
            <person name="Leebens-Mack J.H."/>
            <person name="Li F.W."/>
            <person name="Wang L."/>
        </authorList>
    </citation>
    <scope>NUCLEOTIDE SEQUENCE [LARGE SCALE GENOMIC DNA]</scope>
    <source>
        <strain evidence="2">cv. PW_Plant_1</strain>
    </source>
</reference>
<dbReference type="EMBL" id="CM055093">
    <property type="protein sequence ID" value="KAJ7565519.1"/>
    <property type="molecule type" value="Genomic_DNA"/>
</dbReference>
<evidence type="ECO:0000313" key="2">
    <source>
        <dbReference type="Proteomes" id="UP001162992"/>
    </source>
</evidence>
<sequence length="514" mass="56662">MYATRHQSAANDENNTADVKGQNIKGAPLDNNGKMAAVQSNNRRALGDIGNLVGSLSARCNVSKDGATENPPIAKQPLQMDRPVTRRFIAALANGQISARPTNAQVPAIGDTARIDIKSEEVTAAWGAKQRRKVITTKAQDACVDCTSNAASKASEVVKEAEQSKNLEAPSETAPKQAIAVHPGHPARLKALMKNGRAPGAKKEKKQTLTSILTARSEAACRGFEVAEAEQSVNIDEADIGNQLAVVDYVEDIYSFYRKIEVQSCVPANYMSKQTDINEKMRAILIDWLIEVHLKFKLMPETLFLTTNLIDRYLSCQIVSRKYLQLVGVTAMLVASKYEEIWAPEVQDFVFISDNAYTRDQVLGMEKKMLNTLRFNLTVPTPYVFIVRFLKAAASDQQMIMVAFFLVELCLTEYTMVKFSPSLLAAAAVYTAQCTLQRTPLWSATLHRHSGYTEEQLKECAGMMVAFHQNAGKGNLTVVHKKYSNAKFEGVAALSPATLPWTAYRRDPDTNTSN</sequence>
<organism evidence="1 2">
    <name type="scientific">Diphasiastrum complanatum</name>
    <name type="common">Issler's clubmoss</name>
    <name type="synonym">Lycopodium complanatum</name>
    <dbReference type="NCBI Taxonomy" id="34168"/>
    <lineage>
        <taxon>Eukaryota</taxon>
        <taxon>Viridiplantae</taxon>
        <taxon>Streptophyta</taxon>
        <taxon>Embryophyta</taxon>
        <taxon>Tracheophyta</taxon>
        <taxon>Lycopodiopsida</taxon>
        <taxon>Lycopodiales</taxon>
        <taxon>Lycopodiaceae</taxon>
        <taxon>Lycopodioideae</taxon>
        <taxon>Diphasiastrum</taxon>
    </lineage>
</organism>
<gene>
    <name evidence="1" type="ORF">O6H91_02G063700</name>
</gene>
<comment type="caution">
    <text evidence="1">The sequence shown here is derived from an EMBL/GenBank/DDBJ whole genome shotgun (WGS) entry which is preliminary data.</text>
</comment>
<accession>A0ACC2EG81</accession>
<keyword evidence="2" id="KW-1185">Reference proteome</keyword>
<protein>
    <submittedName>
        <fullName evidence="1">Uncharacterized protein</fullName>
    </submittedName>
</protein>
<dbReference type="Proteomes" id="UP001162992">
    <property type="component" value="Chromosome 2"/>
</dbReference>
<proteinExistence type="predicted"/>
<evidence type="ECO:0000313" key="1">
    <source>
        <dbReference type="EMBL" id="KAJ7565519.1"/>
    </source>
</evidence>